<comment type="caution">
    <text evidence="1">The sequence shown here is derived from an EMBL/GenBank/DDBJ whole genome shotgun (WGS) entry which is preliminary data.</text>
</comment>
<proteinExistence type="predicted"/>
<dbReference type="Proteomes" id="UP000672657">
    <property type="component" value="Unassembled WGS sequence"/>
</dbReference>
<evidence type="ECO:0000313" key="2">
    <source>
        <dbReference type="Proteomes" id="UP000672657"/>
    </source>
</evidence>
<sequence>MCKWFAASQMSLSVVGQKPPLSLCKDQSLSLPDMNEINLNSTPSCPAPDPSEPAIRTDMHGCPPDVPEEINVLGNASLHHGACLLAMREVLRALCVYAPGELKPGIAANVRAGTEAILARTDDKPLPDIFFHALLGEMNGYLDCLR</sequence>
<name>A0ABM8TV18_9BURK</name>
<dbReference type="EMBL" id="CAJPVI010000082">
    <property type="protein sequence ID" value="CAG2160491.1"/>
    <property type="molecule type" value="Genomic_DNA"/>
</dbReference>
<evidence type="ECO:0008006" key="3">
    <source>
        <dbReference type="Google" id="ProtNLM"/>
    </source>
</evidence>
<gene>
    <name evidence="1" type="ORF">LMG26411_07520</name>
</gene>
<protein>
    <recommendedName>
        <fullName evidence="3">DUF3077 domain-containing protein</fullName>
    </recommendedName>
</protein>
<evidence type="ECO:0000313" key="1">
    <source>
        <dbReference type="EMBL" id="CAG2160491.1"/>
    </source>
</evidence>
<keyword evidence="2" id="KW-1185">Reference proteome</keyword>
<accession>A0ABM8TV18</accession>
<organism evidence="1 2">
    <name type="scientific">Cupriavidus numazuensis</name>
    <dbReference type="NCBI Taxonomy" id="221992"/>
    <lineage>
        <taxon>Bacteria</taxon>
        <taxon>Pseudomonadati</taxon>
        <taxon>Pseudomonadota</taxon>
        <taxon>Betaproteobacteria</taxon>
        <taxon>Burkholderiales</taxon>
        <taxon>Burkholderiaceae</taxon>
        <taxon>Cupriavidus</taxon>
    </lineage>
</organism>
<reference evidence="1 2" key="1">
    <citation type="submission" date="2021-03" db="EMBL/GenBank/DDBJ databases">
        <authorList>
            <person name="Peeters C."/>
        </authorList>
    </citation>
    <scope>NUCLEOTIDE SEQUENCE [LARGE SCALE GENOMIC DNA]</scope>
    <source>
        <strain evidence="1 2">LMG 26411</strain>
    </source>
</reference>